<dbReference type="WBParaSite" id="ACRNAN_scaffold5058.g12511.t1">
    <property type="protein sequence ID" value="ACRNAN_scaffold5058.g12511.t1"/>
    <property type="gene ID" value="ACRNAN_scaffold5058.g12511"/>
</dbReference>
<dbReference type="SUPFAM" id="SSF51735">
    <property type="entry name" value="NAD(P)-binding Rossmann-fold domains"/>
    <property type="match status" value="1"/>
</dbReference>
<evidence type="ECO:0000256" key="1">
    <source>
        <dbReference type="ARBA" id="ARBA00023002"/>
    </source>
</evidence>
<evidence type="ECO:0000313" key="3">
    <source>
        <dbReference type="WBParaSite" id="ACRNAN_scaffold5058.g12511.t1"/>
    </source>
</evidence>
<evidence type="ECO:0000313" key="2">
    <source>
        <dbReference type="Proteomes" id="UP000887540"/>
    </source>
</evidence>
<dbReference type="PRINTS" id="PR00081">
    <property type="entry name" value="GDHRDH"/>
</dbReference>
<protein>
    <submittedName>
        <fullName evidence="3">Uncharacterized protein</fullName>
    </submittedName>
</protein>
<sequence length="245" mass="27896">MLKSKKYDKATTAMEILQDVDLTEKTILITGTTNGIGKETARTLAIKGAHVIMANRNLKLSEELRAEIYKETVFRRINIIQMDLSSLESIKHGVEMFFWNKWPLHVLILNAGVSWTPDSTTKEGYEALFGVNHLGHFYLTHLLMDKLRESAPSRLVVVSSDLHAYTKIDPNSTIEEKLKKLIPSVEDAKLIDAMRFYCRSKLCNVLFAFKAHRSEHKNGINTYVLHPGIIPDSCNYSSISKYPHF</sequence>
<reference evidence="3" key="1">
    <citation type="submission" date="2022-11" db="UniProtKB">
        <authorList>
            <consortium name="WormBaseParasite"/>
        </authorList>
    </citation>
    <scope>IDENTIFICATION</scope>
</reference>
<dbReference type="Gene3D" id="3.40.50.720">
    <property type="entry name" value="NAD(P)-binding Rossmann-like Domain"/>
    <property type="match status" value="1"/>
</dbReference>
<dbReference type="GO" id="GO:0016491">
    <property type="term" value="F:oxidoreductase activity"/>
    <property type="evidence" value="ECO:0007669"/>
    <property type="project" value="UniProtKB-KW"/>
</dbReference>
<dbReference type="PANTHER" id="PTHR43157">
    <property type="entry name" value="PHOSPHATIDYLINOSITOL-GLYCAN BIOSYNTHESIS CLASS F PROTEIN-RELATED"/>
    <property type="match status" value="1"/>
</dbReference>
<dbReference type="PANTHER" id="PTHR43157:SF31">
    <property type="entry name" value="PHOSPHATIDYLINOSITOL-GLYCAN BIOSYNTHESIS CLASS F PROTEIN"/>
    <property type="match status" value="1"/>
</dbReference>
<keyword evidence="1" id="KW-0560">Oxidoreductase</keyword>
<organism evidence="2 3">
    <name type="scientific">Acrobeloides nanus</name>
    <dbReference type="NCBI Taxonomy" id="290746"/>
    <lineage>
        <taxon>Eukaryota</taxon>
        <taxon>Metazoa</taxon>
        <taxon>Ecdysozoa</taxon>
        <taxon>Nematoda</taxon>
        <taxon>Chromadorea</taxon>
        <taxon>Rhabditida</taxon>
        <taxon>Tylenchina</taxon>
        <taxon>Cephalobomorpha</taxon>
        <taxon>Cephaloboidea</taxon>
        <taxon>Cephalobidae</taxon>
        <taxon>Acrobeloides</taxon>
    </lineage>
</organism>
<keyword evidence="2" id="KW-1185">Reference proteome</keyword>
<dbReference type="InterPro" id="IPR036291">
    <property type="entry name" value="NAD(P)-bd_dom_sf"/>
</dbReference>
<dbReference type="Pfam" id="PF00106">
    <property type="entry name" value="adh_short"/>
    <property type="match status" value="1"/>
</dbReference>
<dbReference type="AlphaFoldDB" id="A0A914E1H2"/>
<name>A0A914E1H2_9BILA</name>
<accession>A0A914E1H2</accession>
<dbReference type="Proteomes" id="UP000887540">
    <property type="component" value="Unplaced"/>
</dbReference>
<dbReference type="InterPro" id="IPR002347">
    <property type="entry name" value="SDR_fam"/>
</dbReference>
<proteinExistence type="predicted"/>